<dbReference type="InterPro" id="IPR008707">
    <property type="entry name" value="B-propeller_PilY1"/>
</dbReference>
<accession>A0ABS8XIY2</accession>
<dbReference type="Proteomes" id="UP001200741">
    <property type="component" value="Unassembled WGS sequence"/>
</dbReference>
<gene>
    <name evidence="9" type="ORF">LXT13_00005</name>
</gene>
<organism evidence="9 10">
    <name type="scientific">Pelomonas cellulosilytica</name>
    <dbReference type="NCBI Taxonomy" id="2906762"/>
    <lineage>
        <taxon>Bacteria</taxon>
        <taxon>Pseudomonadati</taxon>
        <taxon>Pseudomonadota</taxon>
        <taxon>Betaproteobacteria</taxon>
        <taxon>Burkholderiales</taxon>
        <taxon>Sphaerotilaceae</taxon>
        <taxon>Roseateles</taxon>
    </lineage>
</organism>
<name>A0ABS8XIY2_9BURK</name>
<dbReference type="SUPFAM" id="SSF50998">
    <property type="entry name" value="Quinoprotein alcohol dehydrogenase-like"/>
    <property type="match status" value="1"/>
</dbReference>
<evidence type="ECO:0000256" key="7">
    <source>
        <dbReference type="SAM" id="SignalP"/>
    </source>
</evidence>
<comment type="subcellular location">
    <subcellularLocation>
        <location evidence="1">Fimbrium</location>
    </subcellularLocation>
</comment>
<keyword evidence="5" id="KW-0106">Calcium</keyword>
<evidence type="ECO:0000259" key="8">
    <source>
        <dbReference type="Pfam" id="PF05567"/>
    </source>
</evidence>
<keyword evidence="6" id="KW-0281">Fimbrium</keyword>
<feature type="signal peptide" evidence="7">
    <location>
        <begin position="1"/>
        <end position="21"/>
    </location>
</feature>
<dbReference type="EMBL" id="JAJTWU010000001">
    <property type="protein sequence ID" value="MCE4552829.1"/>
    <property type="molecule type" value="Genomic_DNA"/>
</dbReference>
<evidence type="ECO:0000313" key="9">
    <source>
        <dbReference type="EMBL" id="MCE4552829.1"/>
    </source>
</evidence>
<evidence type="ECO:0000256" key="5">
    <source>
        <dbReference type="ARBA" id="ARBA00022837"/>
    </source>
</evidence>
<dbReference type="InterPro" id="IPR011047">
    <property type="entry name" value="Quinoprotein_ADH-like_sf"/>
</dbReference>
<evidence type="ECO:0000256" key="2">
    <source>
        <dbReference type="ARBA" id="ARBA00008387"/>
    </source>
</evidence>
<keyword evidence="7" id="KW-0732">Signal</keyword>
<keyword evidence="10" id="KW-1185">Reference proteome</keyword>
<sequence>MNVPFVSARSMVAAASLLSIAATTTAQVRLADQPVFAAVSVPGNLALALSVEFPTAISVAYSNRTYSAANTYIGYFDPQKCYAYRYTDGVGVDNYFYPAGTTTTRTCSGLWSGNFLNWATMQTIDPFRWALTGGYRVIDTASLTVLEKAWGANIGSTSNFPDSSVAGNTLLAGATPFSTAAGMATRIWSLGNKMRFMTATKGVPSPDYSKAATAFNPSANYVQGTLYEVFVRVKVCDTSTAAGGVEANCTAYPNGNYKPTGLMQQYADKIRYSAFGYLNDGSMSRDGAVLRARQKFVGPTMPVPGGLPVTNPKGEWDATTGVMLANPDLADATDTSSALGITISNSGVMNYLNKFGEISGTYKTYDPVGELYYAVQRYFRNVGNVPAWSSMGNASAATKTTYADNFPVITSWDDPIQYSCQRNFILGIGDVNTHADRNLPGTTGASEPAKPAEVTADTAVNAGTWTDRVGVLQGLGTSLSTAAYGSTNSGALMAGLAYWANISDVRPDMDGKQTIQTYWLDVMEYQAFKANNQFYLAAKYGGFKAPENYLDSTATAAMFASNATTKSWWWTTSDTVPNGDPRPDNFFTASQADLMVAGLTKSFSSIASQLSAYSTSFVTSVPQIATLGVSSYASKYDAKTWTGDVVASLATIDATTGKPTLDTRWSFADKLAAQAAGAGWDTGRNIVTYNTSTKAGIPLRSANVPSAQLALLNTDYVSGDDSANYLNYLRGDRTHERSSTASGSTHAYRDRAALVGDIVNAKVKPVGPPSAPYSAVSNPGYDTFKTTYANRTPMVYAGSNTGMVHAIDGNLTGNTAGREVFAYVPGALFNGPSSTPNVNGLASVGNPQFTHHFLVDAPPLAVDVDFGRTSGGSGTDWRSLLIGGLGKGGKAIYALDITNPASVSSETTAAQKVLWEFTDGDLGYTYGQPVVVRTRKYGWVVVVASGYNNSNGRGYFFFINPRTGALLEKVATDCSACSSSNQMGLAHLNAFIIDLSEGVADAIYGGDLMGNIWRLDVTGSSGYPAPVKIATLTGSDGNALPITTKPLPIVQPDTNRRYITVGTGRLLDSSDLNSTQAQRFFAILDGTNGAFSAAADLPTGLSFPFSTANMRQLTDLSKSITLDLRTEVGWYIDLGVSAGGPGWRVLSDPVSYYGVVSFAATAPSSGDPCSPNGNSRVYSVDLGSGVCAFKNGTSTCYVNPRDGIVTDLQIVKREPATPTCTPGSPGCPVCGTAGAAPCPECGVPGKPDCPCGDPGAVSLVNGTSGGSTSCTPVTPPGALGLQRLNWREIIIRN</sequence>
<evidence type="ECO:0000313" key="10">
    <source>
        <dbReference type="Proteomes" id="UP001200741"/>
    </source>
</evidence>
<keyword evidence="4" id="KW-0479">Metal-binding</keyword>
<comment type="similarity">
    <text evidence="2">Belongs to the PilY1 family.</text>
</comment>
<dbReference type="RefSeq" id="WP_233369533.1">
    <property type="nucleotide sequence ID" value="NZ_JAJTWU010000001.1"/>
</dbReference>
<evidence type="ECO:0000256" key="3">
    <source>
        <dbReference type="ARBA" id="ARBA00022558"/>
    </source>
</evidence>
<protein>
    <submittedName>
        <fullName evidence="9">Pilus assembly protein</fullName>
    </submittedName>
</protein>
<evidence type="ECO:0000256" key="1">
    <source>
        <dbReference type="ARBA" id="ARBA00004561"/>
    </source>
</evidence>
<dbReference type="Pfam" id="PF05567">
    <property type="entry name" value="T4P_PilY1"/>
    <property type="match status" value="1"/>
</dbReference>
<feature type="domain" description="PilY1 beta-propeller" evidence="8">
    <location>
        <begin position="755"/>
        <end position="1091"/>
    </location>
</feature>
<evidence type="ECO:0000256" key="6">
    <source>
        <dbReference type="ARBA" id="ARBA00023263"/>
    </source>
</evidence>
<proteinExistence type="inferred from homology"/>
<keyword evidence="3" id="KW-1029">Fimbrium biogenesis</keyword>
<feature type="chain" id="PRO_5046190596" evidence="7">
    <location>
        <begin position="22"/>
        <end position="1293"/>
    </location>
</feature>
<reference evidence="9 10" key="1">
    <citation type="submission" date="2021-12" db="EMBL/GenBank/DDBJ databases">
        <title>Genome seq of P8.</title>
        <authorList>
            <person name="Seo T."/>
        </authorList>
    </citation>
    <scope>NUCLEOTIDE SEQUENCE [LARGE SCALE GENOMIC DNA]</scope>
    <source>
        <strain evidence="9 10">P8</strain>
    </source>
</reference>
<evidence type="ECO:0000256" key="4">
    <source>
        <dbReference type="ARBA" id="ARBA00022723"/>
    </source>
</evidence>
<comment type="caution">
    <text evidence="9">The sequence shown here is derived from an EMBL/GenBank/DDBJ whole genome shotgun (WGS) entry which is preliminary data.</text>
</comment>